<feature type="binding site" evidence="9">
    <location>
        <position position="264"/>
    </location>
    <ligand>
        <name>Mg(2+)</name>
        <dbReference type="ChEBI" id="CHEBI:18420"/>
    </ligand>
</feature>
<evidence type="ECO:0000256" key="2">
    <source>
        <dbReference type="ARBA" id="ARBA00012281"/>
    </source>
</evidence>
<evidence type="ECO:0000259" key="10">
    <source>
        <dbReference type="Pfam" id="PF00456"/>
    </source>
</evidence>
<dbReference type="SUPFAM" id="SSF52518">
    <property type="entry name" value="Thiamin diphosphate-binding fold (THDP-binding)"/>
    <property type="match status" value="2"/>
</dbReference>
<dbReference type="Pfam" id="PF22613">
    <property type="entry name" value="Transketolase_C_1"/>
    <property type="match status" value="1"/>
</dbReference>
<evidence type="ECO:0000256" key="3">
    <source>
        <dbReference type="ARBA" id="ARBA00017172"/>
    </source>
</evidence>
<keyword evidence="6 8" id="KW-0670">Pyruvate</keyword>
<comment type="catalytic activity">
    <reaction evidence="7 8">
        <text>N(6)-[(R)-lipoyl]-L-lysyl-[protein] + pyruvate + H(+) = N(6)-[(R)-S(8)-acetyldihydrolipoyl]-L-lysyl-[protein] + CO2</text>
        <dbReference type="Rhea" id="RHEA:19189"/>
        <dbReference type="Rhea" id="RHEA-COMP:10474"/>
        <dbReference type="Rhea" id="RHEA-COMP:10478"/>
        <dbReference type="ChEBI" id="CHEBI:15361"/>
        <dbReference type="ChEBI" id="CHEBI:15378"/>
        <dbReference type="ChEBI" id="CHEBI:16526"/>
        <dbReference type="ChEBI" id="CHEBI:83099"/>
        <dbReference type="ChEBI" id="CHEBI:83111"/>
        <dbReference type="EC" id="1.2.4.1"/>
    </reaction>
</comment>
<evidence type="ECO:0000256" key="8">
    <source>
        <dbReference type="PIRNR" id="PIRNR000156"/>
    </source>
</evidence>
<dbReference type="EMBL" id="FQUL01000014">
    <property type="protein sequence ID" value="SHE64922.1"/>
    <property type="molecule type" value="Genomic_DNA"/>
</dbReference>
<keyword evidence="5 8" id="KW-0786">Thiamine pyrophosphate</keyword>
<feature type="domain" description="Pyruvate dehydrogenase E1 component middle" evidence="11">
    <location>
        <begin position="493"/>
        <end position="708"/>
    </location>
</feature>
<dbReference type="Gene3D" id="3.40.50.970">
    <property type="match status" value="2"/>
</dbReference>
<evidence type="ECO:0000259" key="11">
    <source>
        <dbReference type="Pfam" id="PF17831"/>
    </source>
</evidence>
<dbReference type="AlphaFoldDB" id="A0A1M4V7L9"/>
<evidence type="ECO:0000256" key="6">
    <source>
        <dbReference type="ARBA" id="ARBA00023317"/>
    </source>
</evidence>
<evidence type="ECO:0000256" key="5">
    <source>
        <dbReference type="ARBA" id="ARBA00023052"/>
    </source>
</evidence>
<gene>
    <name evidence="13" type="ORF">SAMN02745225_01223</name>
</gene>
<dbReference type="InterPro" id="IPR035807">
    <property type="entry name" value="PDC_E1_N"/>
</dbReference>
<dbReference type="PIRSF" id="PIRSF000156">
    <property type="entry name" value="Pyruvate_dh_E1"/>
    <property type="match status" value="1"/>
</dbReference>
<keyword evidence="9" id="KW-0460">Magnesium</keyword>
<accession>A0A1M4V7L9</accession>
<dbReference type="InterPro" id="IPR051157">
    <property type="entry name" value="PDH/Transketolase"/>
</dbReference>
<sequence length="916" mass="102898">MIFDGFSHQLPDIDPEETSEWLDSFHELVEIKGRSRATYLLMRLLEAAREQQVGIPATVTTPYINTIPPEQEPWFPGDEYLERRIRAYIRWNAAVMVTRANISSDGIGGHLSTYASSAALYEVGFNHFFRGSENRDVADMIYFQGHASPGIYARAFIEGRLSEEQMDGFRREVDGKGLSSYPHPRLMPEFWQFPTVSMGLGPIAAIYQAQFNRYMEHRHLKDTQGAKVWAFVGDGEFDEPETVGALSVAGREHLDNLVFVVNCNLQRLDGPVRGNGKIIQELEALFRGAGWNVIKVIWGTKWDELLMRDVDGVLLNKMNTTTDGEFQKYATESGAYIREHFFGPDPRLRKLVEHLSDEELQALPRGGHDYRKLYGAYKTAMSNSTSPTAILAKTVKGWTLGPDIEARNSTHQIKKMTKAQLLTLRDRLHLQDALDESALDEEKPPYLRLPEDSPEAEYLRTRRRVLGGDLPKRYSGKASLPMPSSEVFREFYLGSGKQAVSTTMAFAKLLRNLIKDSEFGKYVVPIVPDEARTFGLEALFREAKIYASSGQLYTPVDAGLLLSYSESQDGQILEMGITESGAAAMFMAAGTSYSTLDVPMLPVYLFYSMFGFQRTGDAFWAANDARARGFLLGATAGRTTLNGEGLQHQDGHSHILASTVPSVMAYDPAFAYEVACIVEHGILDMYGPDGGHDHVYYITSYNENYVMPPVPKDTTEATLKDQIIKGAYRFVSMSRNQDDFDPISQATPRGKRRKATILFSGSLWQAAVEAAHTLSERFNVDVTTYSVTSYKSLRQEALEVERFNRLHPAETPKSPYVTQLLTGEGPIVAVSDFMKLVPDQIARFVDRPFVSLGTDGFGRSDTRETLRRFFEIDEGHIVVSVLEQLMRMGEAKVEEVQDAIAYYKITYERNDPTVKP</sequence>
<dbReference type="InterPro" id="IPR055152">
    <property type="entry name" value="Transketolase-like_C_2"/>
</dbReference>
<dbReference type="InterPro" id="IPR041621">
    <property type="entry name" value="PDH_E1_M"/>
</dbReference>
<dbReference type="STRING" id="1121881.SAMN02745225_01223"/>
<dbReference type="InterPro" id="IPR029061">
    <property type="entry name" value="THDP-binding"/>
</dbReference>
<evidence type="ECO:0000256" key="9">
    <source>
        <dbReference type="PIRSR" id="PIRSR000156-1"/>
    </source>
</evidence>
<dbReference type="OrthoDB" id="9759664at2"/>
<evidence type="ECO:0000256" key="7">
    <source>
        <dbReference type="ARBA" id="ARBA00051231"/>
    </source>
</evidence>
<dbReference type="Gene3D" id="3.40.50.920">
    <property type="match status" value="1"/>
</dbReference>
<dbReference type="FunFam" id="3.40.50.970:FF:000011">
    <property type="entry name" value="Pyruvate dehydrogenase E1 component"/>
    <property type="match status" value="1"/>
</dbReference>
<feature type="binding site" evidence="9">
    <location>
        <position position="234"/>
    </location>
    <ligand>
        <name>Mg(2+)</name>
        <dbReference type="ChEBI" id="CHEBI:18420"/>
    </ligand>
</feature>
<dbReference type="GO" id="GO:0004739">
    <property type="term" value="F:pyruvate dehydrogenase (acetyl-transferring) activity"/>
    <property type="evidence" value="ECO:0007669"/>
    <property type="project" value="UniProtKB-EC"/>
</dbReference>
<comment type="cofactor">
    <cofactor evidence="9">
        <name>Mg(2+)</name>
        <dbReference type="ChEBI" id="CHEBI:18420"/>
    </cofactor>
</comment>
<feature type="domain" description="Transketolase N-terminal" evidence="10">
    <location>
        <begin position="139"/>
        <end position="300"/>
    </location>
</feature>
<dbReference type="Proteomes" id="UP000184295">
    <property type="component" value="Unassembled WGS sequence"/>
</dbReference>
<dbReference type="InterPro" id="IPR009014">
    <property type="entry name" value="Transketo_C/PFOR_II"/>
</dbReference>
<feature type="binding site" evidence="9">
    <location>
        <position position="266"/>
    </location>
    <ligand>
        <name>Mg(2+)</name>
        <dbReference type="ChEBI" id="CHEBI:18420"/>
    </ligand>
</feature>
<dbReference type="Pfam" id="PF00456">
    <property type="entry name" value="Transketolase_N"/>
    <property type="match status" value="1"/>
</dbReference>
<dbReference type="SUPFAM" id="SSF52922">
    <property type="entry name" value="TK C-terminal domain-like"/>
    <property type="match status" value="1"/>
</dbReference>
<dbReference type="NCBIfam" id="TIGR00759">
    <property type="entry name" value="aceE"/>
    <property type="match status" value="1"/>
</dbReference>
<keyword evidence="9" id="KW-0479">Metal-binding</keyword>
<reference evidence="14" key="1">
    <citation type="submission" date="2016-11" db="EMBL/GenBank/DDBJ databases">
        <authorList>
            <person name="Varghese N."/>
            <person name="Submissions S."/>
        </authorList>
    </citation>
    <scope>NUCLEOTIDE SEQUENCE [LARGE SCALE GENOMIC DNA]</scope>
    <source>
        <strain evidence="14">DSM 19514</strain>
    </source>
</reference>
<proteinExistence type="predicted"/>
<dbReference type="InterPro" id="IPR004660">
    <property type="entry name" value="PDH_E1"/>
</dbReference>
<evidence type="ECO:0000256" key="1">
    <source>
        <dbReference type="ARBA" id="ARBA00001964"/>
    </source>
</evidence>
<dbReference type="PANTHER" id="PTHR43825:SF3">
    <property type="entry name" value="PYRUVATE DEHYDROGENASE E1 COMPONENT"/>
    <property type="match status" value="1"/>
</dbReference>
<dbReference type="GO" id="GO:0000287">
    <property type="term" value="F:magnesium ion binding"/>
    <property type="evidence" value="ECO:0007669"/>
    <property type="project" value="UniProtKB-ARBA"/>
</dbReference>
<protein>
    <recommendedName>
        <fullName evidence="3 8">Pyruvate dehydrogenase E1 component</fullName>
        <ecNumber evidence="2 8">1.2.4.1</ecNumber>
    </recommendedName>
</protein>
<keyword evidence="14" id="KW-1185">Reference proteome</keyword>
<dbReference type="Pfam" id="PF17831">
    <property type="entry name" value="PDH_E1_M"/>
    <property type="match status" value="1"/>
</dbReference>
<evidence type="ECO:0000313" key="13">
    <source>
        <dbReference type="EMBL" id="SHE64922.1"/>
    </source>
</evidence>
<evidence type="ECO:0000313" key="14">
    <source>
        <dbReference type="Proteomes" id="UP000184295"/>
    </source>
</evidence>
<evidence type="ECO:0000259" key="12">
    <source>
        <dbReference type="Pfam" id="PF22613"/>
    </source>
</evidence>
<dbReference type="InterPro" id="IPR005474">
    <property type="entry name" value="Transketolase_N"/>
</dbReference>
<keyword evidence="4 8" id="KW-0560">Oxidoreductase</keyword>
<dbReference type="EC" id="1.2.4.1" evidence="2 8"/>
<comment type="function">
    <text evidence="8">Component of the pyruvate dehydrogenase (PDH) complex, that catalyzes the overall conversion of pyruvate to acetyl-CoA and CO(2).</text>
</comment>
<organism evidence="13 14">
    <name type="scientific">Ferrithrix thermotolerans DSM 19514</name>
    <dbReference type="NCBI Taxonomy" id="1121881"/>
    <lineage>
        <taxon>Bacteria</taxon>
        <taxon>Bacillati</taxon>
        <taxon>Actinomycetota</taxon>
        <taxon>Acidimicrobiia</taxon>
        <taxon>Acidimicrobiales</taxon>
        <taxon>Acidimicrobiaceae</taxon>
        <taxon>Ferrithrix</taxon>
    </lineage>
</organism>
<dbReference type="CDD" id="cd02017">
    <property type="entry name" value="TPP_E1_EcPDC_like"/>
    <property type="match status" value="1"/>
</dbReference>
<feature type="domain" description="Transketolase-like C-terminal" evidence="12">
    <location>
        <begin position="751"/>
        <end position="873"/>
    </location>
</feature>
<comment type="cofactor">
    <cofactor evidence="1 8">
        <name>thiamine diphosphate</name>
        <dbReference type="ChEBI" id="CHEBI:58937"/>
    </cofactor>
</comment>
<name>A0A1M4V7L9_9ACTN</name>
<dbReference type="RefSeq" id="WP_072789988.1">
    <property type="nucleotide sequence ID" value="NZ_FQUL01000014.1"/>
</dbReference>
<evidence type="ECO:0000256" key="4">
    <source>
        <dbReference type="ARBA" id="ARBA00023002"/>
    </source>
</evidence>
<dbReference type="PANTHER" id="PTHR43825">
    <property type="entry name" value="PYRUVATE DEHYDROGENASE E1 COMPONENT"/>
    <property type="match status" value="1"/>
</dbReference>